<organism evidence="6 7">
    <name type="scientific">Paenibacillus aurantiacus</name>
    <dbReference type="NCBI Taxonomy" id="1936118"/>
    <lineage>
        <taxon>Bacteria</taxon>
        <taxon>Bacillati</taxon>
        <taxon>Bacillota</taxon>
        <taxon>Bacilli</taxon>
        <taxon>Bacillales</taxon>
        <taxon>Paenibacillaceae</taxon>
        <taxon>Paenibacillus</taxon>
    </lineage>
</organism>
<keyword evidence="2" id="KW-0285">Flavoprotein</keyword>
<dbReference type="Proteomes" id="UP001589747">
    <property type="component" value="Unassembled WGS sequence"/>
</dbReference>
<comment type="similarity">
    <text evidence="4">Belongs to the flavoredoxin family.</text>
</comment>
<accession>A0ABV5KY89</accession>
<comment type="cofactor">
    <cofactor evidence="1">
        <name>FMN</name>
        <dbReference type="ChEBI" id="CHEBI:58210"/>
    </cofactor>
</comment>
<evidence type="ECO:0000313" key="7">
    <source>
        <dbReference type="Proteomes" id="UP001589747"/>
    </source>
</evidence>
<dbReference type="EMBL" id="JBHMDO010000047">
    <property type="protein sequence ID" value="MFB9330189.1"/>
    <property type="molecule type" value="Genomic_DNA"/>
</dbReference>
<evidence type="ECO:0000256" key="1">
    <source>
        <dbReference type="ARBA" id="ARBA00001917"/>
    </source>
</evidence>
<evidence type="ECO:0000256" key="3">
    <source>
        <dbReference type="ARBA" id="ARBA00022643"/>
    </source>
</evidence>
<reference evidence="6 7" key="1">
    <citation type="submission" date="2024-09" db="EMBL/GenBank/DDBJ databases">
        <authorList>
            <person name="Sun Q."/>
            <person name="Mori K."/>
        </authorList>
    </citation>
    <scope>NUCLEOTIDE SEQUENCE [LARGE SCALE GENOMIC DNA]</scope>
    <source>
        <strain evidence="6 7">TISTR 2452</strain>
    </source>
</reference>
<dbReference type="PANTHER" id="PTHR33798:SF5">
    <property type="entry name" value="FLAVIN REDUCTASE LIKE DOMAIN-CONTAINING PROTEIN"/>
    <property type="match status" value="1"/>
</dbReference>
<keyword evidence="3" id="KW-0288">FMN</keyword>
<dbReference type="SUPFAM" id="SSF50475">
    <property type="entry name" value="FMN-binding split barrel"/>
    <property type="match status" value="1"/>
</dbReference>
<keyword evidence="6" id="KW-0560">Oxidoreductase</keyword>
<comment type="caution">
    <text evidence="6">The sequence shown here is derived from an EMBL/GenBank/DDBJ whole genome shotgun (WGS) entry which is preliminary data.</text>
</comment>
<sequence length="204" mass="21876">MISIDPALHGERDVYKLMIGSVVPRPIAWVTTLSESDVLNAAPFSYFSIVSSNPPLLSVSVQRKGGEMKDTARNAIARGELVIHIVDEENVAQANETAANLPPEESEVELAGLTAVPSEAIAVPGLAEAKIRMECVLDQVVPLGRPGESDATGDLLIARVVRFHVAESVYQNGRIDAGKLQPVSRMAGHDYAALGRLFTIDRPI</sequence>
<protein>
    <submittedName>
        <fullName evidence="6">Flavin reductase family protein</fullName>
        <ecNumber evidence="6">1.5.1.-</ecNumber>
    </submittedName>
</protein>
<feature type="domain" description="Flavin reductase like" evidence="5">
    <location>
        <begin position="20"/>
        <end position="177"/>
    </location>
</feature>
<evidence type="ECO:0000313" key="6">
    <source>
        <dbReference type="EMBL" id="MFB9330189.1"/>
    </source>
</evidence>
<evidence type="ECO:0000256" key="2">
    <source>
        <dbReference type="ARBA" id="ARBA00022630"/>
    </source>
</evidence>
<dbReference type="InterPro" id="IPR002563">
    <property type="entry name" value="Flavin_Rdtase-like_dom"/>
</dbReference>
<name>A0ABV5KY89_9BACL</name>
<dbReference type="PANTHER" id="PTHR33798">
    <property type="entry name" value="FLAVOPROTEIN OXYGENASE"/>
    <property type="match status" value="1"/>
</dbReference>
<keyword evidence="7" id="KW-1185">Reference proteome</keyword>
<dbReference type="SMART" id="SM00903">
    <property type="entry name" value="Flavin_Reduct"/>
    <property type="match status" value="1"/>
</dbReference>
<dbReference type="Pfam" id="PF01613">
    <property type="entry name" value="Flavin_Reduct"/>
    <property type="match status" value="1"/>
</dbReference>
<dbReference type="GO" id="GO:0016491">
    <property type="term" value="F:oxidoreductase activity"/>
    <property type="evidence" value="ECO:0007669"/>
    <property type="project" value="UniProtKB-KW"/>
</dbReference>
<dbReference type="InterPro" id="IPR012349">
    <property type="entry name" value="Split_barrel_FMN-bd"/>
</dbReference>
<proteinExistence type="inferred from homology"/>
<evidence type="ECO:0000256" key="4">
    <source>
        <dbReference type="ARBA" id="ARBA00038054"/>
    </source>
</evidence>
<dbReference type="EC" id="1.5.1.-" evidence="6"/>
<evidence type="ECO:0000259" key="5">
    <source>
        <dbReference type="SMART" id="SM00903"/>
    </source>
</evidence>
<dbReference type="Gene3D" id="2.30.110.10">
    <property type="entry name" value="Electron Transport, Fmn-binding Protein, Chain A"/>
    <property type="match status" value="1"/>
</dbReference>
<gene>
    <name evidence="6" type="ORF">ACFFSY_29955</name>
</gene>
<dbReference type="RefSeq" id="WP_377501567.1">
    <property type="nucleotide sequence ID" value="NZ_JBHMDO010000047.1"/>
</dbReference>